<dbReference type="SUPFAM" id="SSF46785">
    <property type="entry name" value="Winged helix' DNA-binding domain"/>
    <property type="match status" value="1"/>
</dbReference>
<dbReference type="SMART" id="SM00347">
    <property type="entry name" value="HTH_MARR"/>
    <property type="match status" value="1"/>
</dbReference>
<protein>
    <submittedName>
        <fullName evidence="7">DNA-binding transcriptional regulator, MarR family</fullName>
    </submittedName>
</protein>
<evidence type="ECO:0000256" key="2">
    <source>
        <dbReference type="ARBA" id="ARBA00022490"/>
    </source>
</evidence>
<name>A0A1I3G2X7_SELRU</name>
<accession>A0A1I3G2X7</accession>
<keyword evidence="5" id="KW-0804">Transcription</keyword>
<reference evidence="7 8" key="1">
    <citation type="submission" date="2016-10" db="EMBL/GenBank/DDBJ databases">
        <authorList>
            <person name="de Groot N.N."/>
        </authorList>
    </citation>
    <scope>NUCLEOTIDE SEQUENCE [LARGE SCALE GENOMIC DNA]</scope>
    <source>
        <strain evidence="7 8">Z108</strain>
    </source>
</reference>
<evidence type="ECO:0000259" key="6">
    <source>
        <dbReference type="PROSITE" id="PS50995"/>
    </source>
</evidence>
<evidence type="ECO:0000313" key="8">
    <source>
        <dbReference type="Proteomes" id="UP000183639"/>
    </source>
</evidence>
<gene>
    <name evidence="7" type="ORF">SAMN04487861_11913</name>
</gene>
<keyword evidence="3" id="KW-0805">Transcription regulation</keyword>
<organism evidence="7 8">
    <name type="scientific">Selenomonas ruminantium</name>
    <dbReference type="NCBI Taxonomy" id="971"/>
    <lineage>
        <taxon>Bacteria</taxon>
        <taxon>Bacillati</taxon>
        <taxon>Bacillota</taxon>
        <taxon>Negativicutes</taxon>
        <taxon>Selenomonadales</taxon>
        <taxon>Selenomonadaceae</taxon>
        <taxon>Selenomonas</taxon>
    </lineage>
</organism>
<dbReference type="InterPro" id="IPR039422">
    <property type="entry name" value="MarR/SlyA-like"/>
</dbReference>
<evidence type="ECO:0000256" key="3">
    <source>
        <dbReference type="ARBA" id="ARBA00023015"/>
    </source>
</evidence>
<dbReference type="RefSeq" id="WP_075444655.1">
    <property type="nucleotide sequence ID" value="NZ_FOQK01000019.1"/>
</dbReference>
<dbReference type="GO" id="GO:0003700">
    <property type="term" value="F:DNA-binding transcription factor activity"/>
    <property type="evidence" value="ECO:0007669"/>
    <property type="project" value="InterPro"/>
</dbReference>
<dbReference type="PANTHER" id="PTHR33164:SF5">
    <property type="entry name" value="ORGANIC HYDROPEROXIDE RESISTANCE TRANSCRIPTIONAL REGULATOR"/>
    <property type="match status" value="1"/>
</dbReference>
<sequence>MEKTDPLRLENQLCFPLYACAREIVKAYRPYLDELGLTYTQYITMMVLWEEEKISVKELGQKLHLDSGTLTPLLKKLEGKGYLTRERSREDERVVMACITAEGRALKQEAAFVPAAMRSKVTSFDRNDAKVLYDLLYQLMEILGEANCEENKK</sequence>
<dbReference type="PRINTS" id="PR00598">
    <property type="entry name" value="HTHMARR"/>
</dbReference>
<keyword evidence="2" id="KW-0963">Cytoplasm</keyword>
<dbReference type="InterPro" id="IPR036390">
    <property type="entry name" value="WH_DNA-bd_sf"/>
</dbReference>
<dbReference type="PROSITE" id="PS50995">
    <property type="entry name" value="HTH_MARR_2"/>
    <property type="match status" value="1"/>
</dbReference>
<feature type="domain" description="HTH marR-type" evidence="6">
    <location>
        <begin position="10"/>
        <end position="141"/>
    </location>
</feature>
<dbReference type="GO" id="GO:0003677">
    <property type="term" value="F:DNA binding"/>
    <property type="evidence" value="ECO:0007669"/>
    <property type="project" value="UniProtKB-KW"/>
</dbReference>
<keyword evidence="4 7" id="KW-0238">DNA-binding</keyword>
<evidence type="ECO:0000256" key="5">
    <source>
        <dbReference type="ARBA" id="ARBA00023163"/>
    </source>
</evidence>
<dbReference type="Proteomes" id="UP000183639">
    <property type="component" value="Unassembled WGS sequence"/>
</dbReference>
<proteinExistence type="predicted"/>
<dbReference type="Gene3D" id="1.10.10.10">
    <property type="entry name" value="Winged helix-like DNA-binding domain superfamily/Winged helix DNA-binding domain"/>
    <property type="match status" value="1"/>
</dbReference>
<dbReference type="InterPro" id="IPR000835">
    <property type="entry name" value="HTH_MarR-typ"/>
</dbReference>
<evidence type="ECO:0000313" key="7">
    <source>
        <dbReference type="EMBL" id="SFI17511.1"/>
    </source>
</evidence>
<dbReference type="InterPro" id="IPR036388">
    <property type="entry name" value="WH-like_DNA-bd_sf"/>
</dbReference>
<dbReference type="GO" id="GO:0006950">
    <property type="term" value="P:response to stress"/>
    <property type="evidence" value="ECO:0007669"/>
    <property type="project" value="TreeGrafter"/>
</dbReference>
<dbReference type="GO" id="GO:0005737">
    <property type="term" value="C:cytoplasm"/>
    <property type="evidence" value="ECO:0007669"/>
    <property type="project" value="UniProtKB-SubCell"/>
</dbReference>
<evidence type="ECO:0000256" key="4">
    <source>
        <dbReference type="ARBA" id="ARBA00023125"/>
    </source>
</evidence>
<dbReference type="EMBL" id="FOQK01000019">
    <property type="protein sequence ID" value="SFI17511.1"/>
    <property type="molecule type" value="Genomic_DNA"/>
</dbReference>
<comment type="subcellular location">
    <subcellularLocation>
        <location evidence="1">Cytoplasm</location>
    </subcellularLocation>
</comment>
<dbReference type="PANTHER" id="PTHR33164">
    <property type="entry name" value="TRANSCRIPTIONAL REGULATOR, MARR FAMILY"/>
    <property type="match status" value="1"/>
</dbReference>
<dbReference type="InterPro" id="IPR055166">
    <property type="entry name" value="Transc_reg_Sar_Rot_HTH"/>
</dbReference>
<dbReference type="Pfam" id="PF22381">
    <property type="entry name" value="Staph_reg_Sar_Rot"/>
    <property type="match status" value="1"/>
</dbReference>
<dbReference type="AlphaFoldDB" id="A0A1I3G2X7"/>
<dbReference type="FunFam" id="1.10.10.10:FF:000163">
    <property type="entry name" value="MarR family transcriptional regulator"/>
    <property type="match status" value="1"/>
</dbReference>
<dbReference type="OrthoDB" id="9806864at2"/>
<evidence type="ECO:0000256" key="1">
    <source>
        <dbReference type="ARBA" id="ARBA00004496"/>
    </source>
</evidence>